<name>A0A2T2X9B7_9FIRM</name>
<organism evidence="1 2">
    <name type="scientific">Sulfobacillus benefaciens</name>
    <dbReference type="NCBI Taxonomy" id="453960"/>
    <lineage>
        <taxon>Bacteria</taxon>
        <taxon>Bacillati</taxon>
        <taxon>Bacillota</taxon>
        <taxon>Clostridia</taxon>
        <taxon>Eubacteriales</taxon>
        <taxon>Clostridiales Family XVII. Incertae Sedis</taxon>
        <taxon>Sulfobacillus</taxon>
    </lineage>
</organism>
<dbReference type="Proteomes" id="UP000242699">
    <property type="component" value="Unassembled WGS sequence"/>
</dbReference>
<reference evidence="1 2" key="1">
    <citation type="journal article" date="2014" name="BMC Genomics">
        <title>Comparison of environmental and isolate Sulfobacillus genomes reveals diverse carbon, sulfur, nitrogen, and hydrogen metabolisms.</title>
        <authorList>
            <person name="Justice N.B."/>
            <person name="Norman A."/>
            <person name="Brown C.T."/>
            <person name="Singh A."/>
            <person name="Thomas B.C."/>
            <person name="Banfield J.F."/>
        </authorList>
    </citation>
    <scope>NUCLEOTIDE SEQUENCE [LARGE SCALE GENOMIC DNA]</scope>
    <source>
        <strain evidence="1">AMDSBA1</strain>
    </source>
</reference>
<protein>
    <submittedName>
        <fullName evidence="1">Uncharacterized protein</fullName>
    </submittedName>
</protein>
<evidence type="ECO:0000313" key="2">
    <source>
        <dbReference type="Proteomes" id="UP000242699"/>
    </source>
</evidence>
<proteinExistence type="predicted"/>
<sequence>MTEESIPLLAESYTAYGKQSFTRNWVRTMRQSVVINGDNSTVSAICHGLLKALDSHVTWTLSRAFNPGLLSGIILPNEKIAIIGHSGRLSPWTQHTVSHTLIIPENHQAQLDGQDPQVPHSVYRHLFIAKEYLQDLENLWTGVHSLTGRIEALEHDLIRSLSQSAPPFSSSSVETYHAFRSSLTSRGPFSFAHNDGARNIKRTLIASPLGSGVPAMLKRLGQKARQMGYRVLLLHCGLDPSHIDHVYFPDVSWLVSHNIAPHSTVPAPYDKVIDLTDGFGADLKNLSLKIEKFSYLYAQAYNHAWEDFSRVPGSCCLRNYSSDAGFWIQEILSLAPLQSFTHNR</sequence>
<evidence type="ECO:0000313" key="1">
    <source>
        <dbReference type="EMBL" id="PSR31111.1"/>
    </source>
</evidence>
<dbReference type="EMBL" id="PXYT01000004">
    <property type="protein sequence ID" value="PSR31111.1"/>
    <property type="molecule type" value="Genomic_DNA"/>
</dbReference>
<dbReference type="AlphaFoldDB" id="A0A2T2X9B7"/>
<comment type="caution">
    <text evidence="1">The sequence shown here is derived from an EMBL/GenBank/DDBJ whole genome shotgun (WGS) entry which is preliminary data.</text>
</comment>
<accession>A0A2T2X9B7</accession>
<gene>
    <name evidence="1" type="ORF">C7B43_03145</name>
</gene>